<evidence type="ECO:0008006" key="5">
    <source>
        <dbReference type="Google" id="ProtNLM"/>
    </source>
</evidence>
<keyword evidence="1" id="KW-1133">Transmembrane helix</keyword>
<name>A0ABU7L982_9NOCA</name>
<keyword evidence="2" id="KW-0732">Signal</keyword>
<keyword evidence="1" id="KW-0472">Membrane</keyword>
<keyword evidence="4" id="KW-1185">Reference proteome</keyword>
<sequence length="164" mass="16279">MTTSPALLGGTAGVSTAALAVAAHGAAGGSVPTNPAVALLTAVAVGVGIVGAGRPAMSPVALLAAGQLGTHLVLSTLTDGHLHLSVSMLAAHTAAVVGCALLIGIADRLYAACTSVVQHTRPWRPTIAAPAVLVPRIDTDRYIVRPFPSCISRRGPPAARFAVS</sequence>
<feature type="transmembrane region" description="Helical" evidence="1">
    <location>
        <begin position="35"/>
        <end position="53"/>
    </location>
</feature>
<accession>A0ABU7L982</accession>
<gene>
    <name evidence="3" type="ORF">Q7514_11305</name>
</gene>
<evidence type="ECO:0000313" key="3">
    <source>
        <dbReference type="EMBL" id="MEE2058106.1"/>
    </source>
</evidence>
<dbReference type="EMBL" id="JAUTXY010000004">
    <property type="protein sequence ID" value="MEE2058106.1"/>
    <property type="molecule type" value="Genomic_DNA"/>
</dbReference>
<dbReference type="RefSeq" id="WP_330133343.1">
    <property type="nucleotide sequence ID" value="NZ_JAUTXY010000004.1"/>
</dbReference>
<keyword evidence="1" id="KW-0812">Transmembrane</keyword>
<proteinExistence type="predicted"/>
<feature type="signal peptide" evidence="2">
    <location>
        <begin position="1"/>
        <end position="20"/>
    </location>
</feature>
<organism evidence="3 4">
    <name type="scientific">Rhodococcus artemisiae</name>
    <dbReference type="NCBI Taxonomy" id="714159"/>
    <lineage>
        <taxon>Bacteria</taxon>
        <taxon>Bacillati</taxon>
        <taxon>Actinomycetota</taxon>
        <taxon>Actinomycetes</taxon>
        <taxon>Mycobacteriales</taxon>
        <taxon>Nocardiaceae</taxon>
        <taxon>Rhodococcus</taxon>
    </lineage>
</organism>
<reference evidence="3 4" key="1">
    <citation type="submission" date="2023-07" db="EMBL/GenBank/DDBJ databases">
        <authorList>
            <person name="Girao M."/>
            <person name="Carvalho M.F."/>
        </authorList>
    </citation>
    <scope>NUCLEOTIDE SEQUENCE [LARGE SCALE GENOMIC DNA]</scope>
    <source>
        <strain evidence="3 4">YIM65754</strain>
    </source>
</reference>
<evidence type="ECO:0000256" key="1">
    <source>
        <dbReference type="SAM" id="Phobius"/>
    </source>
</evidence>
<feature type="transmembrane region" description="Helical" evidence="1">
    <location>
        <begin position="84"/>
        <end position="105"/>
    </location>
</feature>
<dbReference type="Proteomes" id="UP001336020">
    <property type="component" value="Unassembled WGS sequence"/>
</dbReference>
<evidence type="ECO:0000313" key="4">
    <source>
        <dbReference type="Proteomes" id="UP001336020"/>
    </source>
</evidence>
<comment type="caution">
    <text evidence="3">The sequence shown here is derived from an EMBL/GenBank/DDBJ whole genome shotgun (WGS) entry which is preliminary data.</text>
</comment>
<protein>
    <recommendedName>
        <fullName evidence="5">HPP family protein</fullName>
    </recommendedName>
</protein>
<evidence type="ECO:0000256" key="2">
    <source>
        <dbReference type="SAM" id="SignalP"/>
    </source>
</evidence>
<feature type="chain" id="PRO_5046316481" description="HPP family protein" evidence="2">
    <location>
        <begin position="21"/>
        <end position="164"/>
    </location>
</feature>